<dbReference type="EMBL" id="JBITMB010000008">
    <property type="protein sequence ID" value="MFI7444202.1"/>
    <property type="molecule type" value="Genomic_DNA"/>
</dbReference>
<accession>A0ABW8ADT8</accession>
<dbReference type="SUPFAM" id="SSF46785">
    <property type="entry name" value="Winged helix' DNA-binding domain"/>
    <property type="match status" value="1"/>
</dbReference>
<dbReference type="InterPro" id="IPR036388">
    <property type="entry name" value="WH-like_DNA-bd_sf"/>
</dbReference>
<reference evidence="5 6" key="1">
    <citation type="submission" date="2024-10" db="EMBL/GenBank/DDBJ databases">
        <title>The Natural Products Discovery Center: Release of the First 8490 Sequenced Strains for Exploring Actinobacteria Biosynthetic Diversity.</title>
        <authorList>
            <person name="Kalkreuter E."/>
            <person name="Kautsar S.A."/>
            <person name="Yang D."/>
            <person name="Bader C.D."/>
            <person name="Teijaro C.N."/>
            <person name="Fluegel L."/>
            <person name="Davis C.M."/>
            <person name="Simpson J.R."/>
            <person name="Lauterbach L."/>
            <person name="Steele A.D."/>
            <person name="Gui C."/>
            <person name="Meng S."/>
            <person name="Li G."/>
            <person name="Viehrig K."/>
            <person name="Ye F."/>
            <person name="Su P."/>
            <person name="Kiefer A.F."/>
            <person name="Nichols A."/>
            <person name="Cepeda A.J."/>
            <person name="Yan W."/>
            <person name="Fan B."/>
            <person name="Jiang Y."/>
            <person name="Adhikari A."/>
            <person name="Zheng C.-J."/>
            <person name="Schuster L."/>
            <person name="Cowan T.M."/>
            <person name="Smanski M.J."/>
            <person name="Chevrette M.G."/>
            <person name="De Carvalho L.P.S."/>
            <person name="Shen B."/>
        </authorList>
    </citation>
    <scope>NUCLEOTIDE SEQUENCE [LARGE SCALE GENOMIC DNA]</scope>
    <source>
        <strain evidence="5 6">NPDC049503</strain>
    </source>
</reference>
<name>A0ABW8ADT8_9ACTN</name>
<evidence type="ECO:0000259" key="4">
    <source>
        <dbReference type="SMART" id="SM00418"/>
    </source>
</evidence>
<dbReference type="Pfam" id="PF12840">
    <property type="entry name" value="HTH_20"/>
    <property type="match status" value="1"/>
</dbReference>
<gene>
    <name evidence="5" type="ORF">ACIBP5_29885</name>
</gene>
<dbReference type="InterPro" id="IPR051011">
    <property type="entry name" value="Metal_resp_trans_reg"/>
</dbReference>
<keyword evidence="2" id="KW-0238">DNA-binding</keyword>
<evidence type="ECO:0000313" key="6">
    <source>
        <dbReference type="Proteomes" id="UP001612928"/>
    </source>
</evidence>
<dbReference type="InterPro" id="IPR011991">
    <property type="entry name" value="ArsR-like_HTH"/>
</dbReference>
<evidence type="ECO:0000256" key="1">
    <source>
        <dbReference type="ARBA" id="ARBA00023015"/>
    </source>
</evidence>
<evidence type="ECO:0000256" key="2">
    <source>
        <dbReference type="ARBA" id="ARBA00023125"/>
    </source>
</evidence>
<dbReference type="SMART" id="SM00418">
    <property type="entry name" value="HTH_ARSR"/>
    <property type="match status" value="1"/>
</dbReference>
<feature type="domain" description="HTH arsR-type" evidence="4">
    <location>
        <begin position="246"/>
        <end position="321"/>
    </location>
</feature>
<sequence>MFRIVFAETDLRRITVAPGPNAVYEAALSVRLSRIAPGGGRRWRPPGARHLQERRKGGLEARAGLLSELVRADGFVPDFLLQPDAHDFDGGLERIRQTPVEQLAVDLSPLPFFGRPSRSLLDLLSGTVAARQRLTDDMRGYFTSSLAPLWPEVQAGAAADRSLRTETLLRGGVDALLATLNVGWHWDPPVLRIPSHSSYEVPLCGRGLLLVPSYFAPAPMLGYPADGPVTLVYPMGHADRPSCSADALGPLLGRTRAAVMAALRDPATTTALAERVGISLASASQHATVLRNAGLISTIRIGGAVMHTITPLGTALLRGDTAVR</sequence>
<dbReference type="InterPro" id="IPR036390">
    <property type="entry name" value="WH_DNA-bd_sf"/>
</dbReference>
<dbReference type="CDD" id="cd00090">
    <property type="entry name" value="HTH_ARSR"/>
    <property type="match status" value="1"/>
</dbReference>
<dbReference type="Gene3D" id="1.10.10.10">
    <property type="entry name" value="Winged helix-like DNA-binding domain superfamily/Winged helix DNA-binding domain"/>
    <property type="match status" value="1"/>
</dbReference>
<keyword evidence="3" id="KW-0804">Transcription</keyword>
<evidence type="ECO:0000256" key="3">
    <source>
        <dbReference type="ARBA" id="ARBA00023163"/>
    </source>
</evidence>
<evidence type="ECO:0000313" key="5">
    <source>
        <dbReference type="EMBL" id="MFI7444202.1"/>
    </source>
</evidence>
<dbReference type="RefSeq" id="WP_397024444.1">
    <property type="nucleotide sequence ID" value="NZ_JBITMB010000008.1"/>
</dbReference>
<dbReference type="InterPro" id="IPR001845">
    <property type="entry name" value="HTH_ArsR_DNA-bd_dom"/>
</dbReference>
<comment type="caution">
    <text evidence="5">The sequence shown here is derived from an EMBL/GenBank/DDBJ whole genome shotgun (WGS) entry which is preliminary data.</text>
</comment>
<keyword evidence="1" id="KW-0805">Transcription regulation</keyword>
<dbReference type="PANTHER" id="PTHR43132:SF8">
    <property type="entry name" value="HTH-TYPE TRANSCRIPTIONAL REGULATOR KMTR"/>
    <property type="match status" value="1"/>
</dbReference>
<dbReference type="PANTHER" id="PTHR43132">
    <property type="entry name" value="ARSENICAL RESISTANCE OPERON REPRESSOR ARSR-RELATED"/>
    <property type="match status" value="1"/>
</dbReference>
<dbReference type="Proteomes" id="UP001612928">
    <property type="component" value="Unassembled WGS sequence"/>
</dbReference>
<proteinExistence type="predicted"/>
<keyword evidence="6" id="KW-1185">Reference proteome</keyword>
<organism evidence="5 6">
    <name type="scientific">Nonomuraea indica</name>
    <dbReference type="NCBI Taxonomy" id="1581193"/>
    <lineage>
        <taxon>Bacteria</taxon>
        <taxon>Bacillati</taxon>
        <taxon>Actinomycetota</taxon>
        <taxon>Actinomycetes</taxon>
        <taxon>Streptosporangiales</taxon>
        <taxon>Streptosporangiaceae</taxon>
        <taxon>Nonomuraea</taxon>
    </lineage>
</organism>
<protein>
    <submittedName>
        <fullName evidence="5">ArsR/SmtB family transcription factor</fullName>
    </submittedName>
</protein>